<evidence type="ECO:0000256" key="3">
    <source>
        <dbReference type="ARBA" id="ARBA00022692"/>
    </source>
</evidence>
<feature type="domain" description="AAA+ ATPase" evidence="18">
    <location>
        <begin position="235"/>
        <end position="374"/>
    </location>
</feature>
<dbReference type="KEGG" id="cyc:PCC7424_0463"/>
<evidence type="ECO:0000256" key="5">
    <source>
        <dbReference type="ARBA" id="ARBA00022741"/>
    </source>
</evidence>
<comment type="function">
    <text evidence="15">Acts as a processive, ATP-dependent zinc metallopeptidase for both cytoplasmic and membrane proteins. Plays a role in the quality control of integral membrane proteins.</text>
</comment>
<feature type="region of interest" description="Disordered" evidence="17">
    <location>
        <begin position="1"/>
        <end position="34"/>
    </location>
</feature>
<dbReference type="GO" id="GO:0005524">
    <property type="term" value="F:ATP binding"/>
    <property type="evidence" value="ECO:0007669"/>
    <property type="project" value="UniProtKB-UniRule"/>
</dbReference>
<evidence type="ECO:0000256" key="12">
    <source>
        <dbReference type="ARBA" id="ARBA00023136"/>
    </source>
</evidence>
<sequence>MEQKSWLNLNKQQKKALNAGMKKKQKHSHSQKSNLASRYLKPLLASLLIGQSLLTAAPALTQDIRVRENKQDHSKEYTYSQLLKDIDQGKVEKVTIDPAVQRAEVILKENDSKDASENVLLFNDQNPELLAKLKANRVEFDIQPSADHSEAIGIMTNLLVLFLLFGIVIVILRRSANASGQAMNFGKSRARFQMEAKTGINFEDVAGIDEAKEELQEVVTFLKQPEKFTAIGAKIPKGVLLIGPPGTGKTLLAKAIAGEAAVPFFSISGSEFVEMFVGVGASRVRDLFKKAKENAPCLVFIDEIDAVGRQRGVSYGGGNDEREQTLNQLLTEMDGFEGNNGIIIIAATNRPDVLDVALMRPGRFDRQVMVDYPDMKGRLGILEVHSRNKKVDPGVSLEAIARRTPGFTGADLANVLNEAAIFTGRRRKEAITTQEINDAIDRVVAGMEGTPLVDSKAKRLIAYHEVGHAIVATLCPGHDAVEKVTLIPRGQARGLTWFTPDEEQGLTSRAQLLARISGLLGGRVAEEIIFGDTEVTTGAGNDIEKITYLARQMVTRFGMSDLGPVALEDESDRAYDWVSRRSEYSEKVWANIDAQVRTIINHCYSVTKQIIEDNRLIIDRLVDLLIEQETIEGDEFRRLVNEYTQSSDKQLAVSH</sequence>
<evidence type="ECO:0000256" key="16">
    <source>
        <dbReference type="RuleBase" id="RU003651"/>
    </source>
</evidence>
<comment type="cofactor">
    <cofactor evidence="15">
        <name>Zn(2+)</name>
        <dbReference type="ChEBI" id="CHEBI:29105"/>
    </cofactor>
    <text evidence="15">Binds 1 zinc ion per subunit.</text>
</comment>
<keyword evidence="2 15" id="KW-0645">Protease</keyword>
<evidence type="ECO:0000313" key="19">
    <source>
        <dbReference type="EMBL" id="ACK68929.1"/>
    </source>
</evidence>
<evidence type="ECO:0000256" key="17">
    <source>
        <dbReference type="SAM" id="MobiDB-lite"/>
    </source>
</evidence>
<dbReference type="InterPro" id="IPR000642">
    <property type="entry name" value="Peptidase_M41"/>
</dbReference>
<evidence type="ECO:0000256" key="15">
    <source>
        <dbReference type="HAMAP-Rule" id="MF_01458"/>
    </source>
</evidence>
<dbReference type="GO" id="GO:0008270">
    <property type="term" value="F:zinc ion binding"/>
    <property type="evidence" value="ECO:0007669"/>
    <property type="project" value="UniProtKB-UniRule"/>
</dbReference>
<gene>
    <name evidence="15" type="primary">ftsH</name>
    <name evidence="19" type="ordered locus">PCC7424_0463</name>
</gene>
<feature type="binding site" evidence="15">
    <location>
        <position position="464"/>
    </location>
    <ligand>
        <name>Zn(2+)</name>
        <dbReference type="ChEBI" id="CHEBI:29105"/>
        <note>catalytic</note>
    </ligand>
</feature>
<dbReference type="EMBL" id="CP001291">
    <property type="protein sequence ID" value="ACK68929.1"/>
    <property type="molecule type" value="Genomic_DNA"/>
</dbReference>
<dbReference type="GO" id="GO:0006508">
    <property type="term" value="P:proteolysis"/>
    <property type="evidence" value="ECO:0007669"/>
    <property type="project" value="UniProtKB-KW"/>
</dbReference>
<dbReference type="Gene3D" id="3.30.720.210">
    <property type="match status" value="1"/>
</dbReference>
<dbReference type="InterPro" id="IPR037219">
    <property type="entry name" value="Peptidase_M41-like"/>
</dbReference>
<comment type="similarity">
    <text evidence="16">Belongs to the AAA ATPase family.</text>
</comment>
<feature type="binding site" evidence="15">
    <location>
        <position position="468"/>
    </location>
    <ligand>
        <name>Zn(2+)</name>
        <dbReference type="ChEBI" id="CHEBI:29105"/>
        <note>catalytic</note>
    </ligand>
</feature>
<feature type="compositionally biased region" description="Polar residues" evidence="17">
    <location>
        <begin position="1"/>
        <end position="11"/>
    </location>
</feature>
<dbReference type="PROSITE" id="PS00674">
    <property type="entry name" value="AAA"/>
    <property type="match status" value="1"/>
</dbReference>
<organism evidence="19 20">
    <name type="scientific">Gloeothece citriformis (strain PCC 7424)</name>
    <name type="common">Cyanothece sp. (strain PCC 7424)</name>
    <dbReference type="NCBI Taxonomy" id="65393"/>
    <lineage>
        <taxon>Bacteria</taxon>
        <taxon>Bacillati</taxon>
        <taxon>Cyanobacteriota</taxon>
        <taxon>Cyanophyceae</taxon>
        <taxon>Oscillatoriophycideae</taxon>
        <taxon>Chroococcales</taxon>
        <taxon>Aphanothecaceae</taxon>
        <taxon>Gloeothece</taxon>
        <taxon>Gloeothece citriformis</taxon>
    </lineage>
</organism>
<keyword evidence="4 15" id="KW-0479">Metal-binding</keyword>
<dbReference type="GO" id="GO:0004222">
    <property type="term" value="F:metalloendopeptidase activity"/>
    <property type="evidence" value="ECO:0007669"/>
    <property type="project" value="InterPro"/>
</dbReference>
<dbReference type="Proteomes" id="UP000002384">
    <property type="component" value="Chromosome"/>
</dbReference>
<keyword evidence="6 15" id="KW-0378">Hydrolase</keyword>
<keyword evidence="10 15" id="KW-0482">Metalloprotease</keyword>
<dbReference type="InterPro" id="IPR003593">
    <property type="entry name" value="AAA+_ATPase"/>
</dbReference>
<dbReference type="GO" id="GO:0004176">
    <property type="term" value="F:ATP-dependent peptidase activity"/>
    <property type="evidence" value="ECO:0007669"/>
    <property type="project" value="InterPro"/>
</dbReference>
<evidence type="ECO:0000256" key="2">
    <source>
        <dbReference type="ARBA" id="ARBA00022670"/>
    </source>
</evidence>
<dbReference type="InterPro" id="IPR003960">
    <property type="entry name" value="ATPase_AAA_CS"/>
</dbReference>
<dbReference type="STRING" id="65393.PCC7424_0463"/>
<dbReference type="NCBIfam" id="TIGR01241">
    <property type="entry name" value="FtsH_fam"/>
    <property type="match status" value="1"/>
</dbReference>
<dbReference type="RefSeq" id="WP_012597876.1">
    <property type="nucleotide sequence ID" value="NC_011729.1"/>
</dbReference>
<dbReference type="InterPro" id="IPR005936">
    <property type="entry name" value="FtsH"/>
</dbReference>
<dbReference type="SUPFAM" id="SSF52540">
    <property type="entry name" value="P-loop containing nucleoside triphosphate hydrolases"/>
    <property type="match status" value="1"/>
</dbReference>
<protein>
    <recommendedName>
        <fullName evidence="15">ATP-dependent zinc metalloprotease FtsH</fullName>
        <ecNumber evidence="15">3.4.24.-</ecNumber>
    </recommendedName>
</protein>
<dbReference type="Gene3D" id="3.40.50.300">
    <property type="entry name" value="P-loop containing nucleotide triphosphate hydrolases"/>
    <property type="match status" value="1"/>
</dbReference>
<keyword evidence="9 15" id="KW-1133">Transmembrane helix</keyword>
<dbReference type="GO" id="GO:0016887">
    <property type="term" value="F:ATP hydrolysis activity"/>
    <property type="evidence" value="ECO:0007669"/>
    <property type="project" value="UniProtKB-UniRule"/>
</dbReference>
<keyword evidence="20" id="KW-1185">Reference proteome</keyword>
<dbReference type="Pfam" id="PF01434">
    <property type="entry name" value="Peptidase_M41"/>
    <property type="match status" value="1"/>
</dbReference>
<evidence type="ECO:0000256" key="13">
    <source>
        <dbReference type="ARBA" id="ARBA00060402"/>
    </source>
</evidence>
<keyword evidence="8 15" id="KW-0067">ATP-binding</keyword>
<dbReference type="SUPFAM" id="SSF140990">
    <property type="entry name" value="FtsH protease domain-like"/>
    <property type="match status" value="1"/>
</dbReference>
<comment type="subunit">
    <text evidence="15">Homohexamer.</text>
</comment>
<dbReference type="FunFam" id="1.10.8.60:FF:000001">
    <property type="entry name" value="ATP-dependent zinc metalloprotease FtsH"/>
    <property type="match status" value="1"/>
</dbReference>
<evidence type="ECO:0000256" key="8">
    <source>
        <dbReference type="ARBA" id="ARBA00022840"/>
    </source>
</evidence>
<dbReference type="MEROPS" id="M41.017"/>
<dbReference type="InterPro" id="IPR027417">
    <property type="entry name" value="P-loop_NTPase"/>
</dbReference>
<proteinExistence type="inferred from homology"/>
<evidence type="ECO:0000256" key="7">
    <source>
        <dbReference type="ARBA" id="ARBA00022833"/>
    </source>
</evidence>
<keyword evidence="11 15" id="KW-0793">Thylakoid</keyword>
<evidence type="ECO:0000256" key="10">
    <source>
        <dbReference type="ARBA" id="ARBA00023049"/>
    </source>
</evidence>
<dbReference type="GO" id="GO:0031676">
    <property type="term" value="C:plasma membrane-derived thylakoid membrane"/>
    <property type="evidence" value="ECO:0007669"/>
    <property type="project" value="UniProtKB-SubCell"/>
</dbReference>
<dbReference type="HOGENOM" id="CLU_000688_16_2_3"/>
<comment type="similarity">
    <text evidence="14 15">In the central section; belongs to the AAA ATPase family.</text>
</comment>
<feature type="binding site" evidence="15">
    <location>
        <begin position="243"/>
        <end position="250"/>
    </location>
    <ligand>
        <name>ATP</name>
        <dbReference type="ChEBI" id="CHEBI:30616"/>
    </ligand>
</feature>
<dbReference type="InterPro" id="IPR011546">
    <property type="entry name" value="Pept_M41_FtsH_extracell"/>
</dbReference>
<dbReference type="CDD" id="cd19501">
    <property type="entry name" value="RecA-like_FtsH"/>
    <property type="match status" value="1"/>
</dbReference>
<feature type="transmembrane region" description="Helical" evidence="15">
    <location>
        <begin position="151"/>
        <end position="172"/>
    </location>
</feature>
<evidence type="ECO:0000256" key="14">
    <source>
        <dbReference type="ARBA" id="ARBA00061570"/>
    </source>
</evidence>
<dbReference type="HAMAP" id="MF_01458">
    <property type="entry name" value="FtsH"/>
    <property type="match status" value="1"/>
</dbReference>
<dbReference type="PANTHER" id="PTHR23076">
    <property type="entry name" value="METALLOPROTEASE M41 FTSH"/>
    <property type="match status" value="1"/>
</dbReference>
<feature type="binding site" evidence="15">
    <location>
        <position position="542"/>
    </location>
    <ligand>
        <name>Zn(2+)</name>
        <dbReference type="ChEBI" id="CHEBI:29105"/>
        <note>catalytic</note>
    </ligand>
</feature>
<dbReference type="FunFam" id="1.20.58.760:FF:000001">
    <property type="entry name" value="ATP-dependent zinc metalloprotease FtsH"/>
    <property type="match status" value="1"/>
</dbReference>
<dbReference type="InterPro" id="IPR003959">
    <property type="entry name" value="ATPase_AAA_core"/>
</dbReference>
<keyword evidence="7 15" id="KW-0862">Zinc</keyword>
<keyword evidence="3 15" id="KW-0812">Transmembrane</keyword>
<feature type="active site" evidence="15">
    <location>
        <position position="465"/>
    </location>
</feature>
<evidence type="ECO:0000313" key="20">
    <source>
        <dbReference type="Proteomes" id="UP000002384"/>
    </source>
</evidence>
<evidence type="ECO:0000256" key="9">
    <source>
        <dbReference type="ARBA" id="ARBA00022989"/>
    </source>
</evidence>
<comment type="subcellular location">
    <subcellularLocation>
        <location evidence="13 15">Cellular thylakoid membrane</location>
        <topology evidence="13 15">Multi-pass membrane protein</topology>
        <orientation evidence="13 15">Stromal side</orientation>
    </subcellularLocation>
</comment>
<evidence type="ECO:0000259" key="18">
    <source>
        <dbReference type="SMART" id="SM00382"/>
    </source>
</evidence>
<dbReference type="GO" id="GO:0030163">
    <property type="term" value="P:protein catabolic process"/>
    <property type="evidence" value="ECO:0007669"/>
    <property type="project" value="UniProtKB-UniRule"/>
</dbReference>
<dbReference type="SMART" id="SM00382">
    <property type="entry name" value="AAA"/>
    <property type="match status" value="1"/>
</dbReference>
<comment type="similarity">
    <text evidence="1 15">In the C-terminal section; belongs to the peptidase M41 family.</text>
</comment>
<dbReference type="Gene3D" id="1.20.58.760">
    <property type="entry name" value="Peptidase M41"/>
    <property type="match status" value="1"/>
</dbReference>
<evidence type="ECO:0000256" key="11">
    <source>
        <dbReference type="ARBA" id="ARBA00023078"/>
    </source>
</evidence>
<dbReference type="FunFam" id="3.40.50.300:FF:000001">
    <property type="entry name" value="ATP-dependent zinc metalloprotease FtsH"/>
    <property type="match status" value="1"/>
</dbReference>
<reference evidence="20" key="1">
    <citation type="journal article" date="2011" name="MBio">
        <title>Novel metabolic attributes of the genus Cyanothece, comprising a group of unicellular nitrogen-fixing Cyanobacteria.</title>
        <authorList>
            <person name="Bandyopadhyay A."/>
            <person name="Elvitigala T."/>
            <person name="Welsh E."/>
            <person name="Stockel J."/>
            <person name="Liberton M."/>
            <person name="Min H."/>
            <person name="Sherman L.A."/>
            <person name="Pakrasi H.B."/>
        </authorList>
    </citation>
    <scope>NUCLEOTIDE SEQUENCE [LARGE SCALE GENOMIC DNA]</scope>
    <source>
        <strain evidence="20">PCC 7424</strain>
    </source>
</reference>
<dbReference type="AlphaFoldDB" id="B7KDA9"/>
<dbReference type="EC" id="3.4.24.-" evidence="15"/>
<evidence type="ECO:0000256" key="4">
    <source>
        <dbReference type="ARBA" id="ARBA00022723"/>
    </source>
</evidence>
<evidence type="ECO:0000256" key="1">
    <source>
        <dbReference type="ARBA" id="ARBA00010044"/>
    </source>
</evidence>
<dbReference type="Pfam" id="PF06480">
    <property type="entry name" value="FtsH_ext"/>
    <property type="match status" value="1"/>
</dbReference>
<keyword evidence="5 15" id="KW-0547">Nucleotide-binding</keyword>
<accession>B7KDA9</accession>
<comment type="caution">
    <text evidence="15">Lacks conserved residue(s) required for the propagation of feature annotation.</text>
</comment>
<dbReference type="PANTHER" id="PTHR23076:SF139">
    <property type="entry name" value="ATP-DEPENDENT ZINC METALLOPROTEASE FTSH 2, CHLOROPLASTIC"/>
    <property type="match status" value="1"/>
</dbReference>
<dbReference type="Pfam" id="PF17862">
    <property type="entry name" value="AAA_lid_3"/>
    <property type="match status" value="1"/>
</dbReference>
<evidence type="ECO:0000256" key="6">
    <source>
        <dbReference type="ARBA" id="ARBA00022801"/>
    </source>
</evidence>
<dbReference type="eggNOG" id="COG0465">
    <property type="taxonomic scope" value="Bacteria"/>
</dbReference>
<name>B7KDA9_GLOC7</name>
<dbReference type="Gene3D" id="1.10.8.60">
    <property type="match status" value="1"/>
</dbReference>
<dbReference type="Pfam" id="PF00004">
    <property type="entry name" value="AAA"/>
    <property type="match status" value="1"/>
</dbReference>
<keyword evidence="12 15" id="KW-0472">Membrane</keyword>
<feature type="compositionally biased region" description="Basic residues" evidence="17">
    <location>
        <begin position="21"/>
        <end position="30"/>
    </location>
</feature>
<dbReference type="InterPro" id="IPR041569">
    <property type="entry name" value="AAA_lid_3"/>
</dbReference>